<keyword evidence="3" id="KW-1185">Reference proteome</keyword>
<keyword evidence="1" id="KW-0732">Signal</keyword>
<evidence type="ECO:0000313" key="2">
    <source>
        <dbReference type="EMBL" id="MFD2740360.1"/>
    </source>
</evidence>
<comment type="caution">
    <text evidence="2">The sequence shown here is derived from an EMBL/GenBank/DDBJ whole genome shotgun (WGS) entry which is preliminary data.</text>
</comment>
<reference evidence="3" key="1">
    <citation type="journal article" date="2019" name="Int. J. Syst. Evol. Microbiol.">
        <title>The Global Catalogue of Microorganisms (GCM) 10K type strain sequencing project: providing services to taxonomists for standard genome sequencing and annotation.</title>
        <authorList>
            <consortium name="The Broad Institute Genomics Platform"/>
            <consortium name="The Broad Institute Genome Sequencing Center for Infectious Disease"/>
            <person name="Wu L."/>
            <person name="Ma J."/>
        </authorList>
    </citation>
    <scope>NUCLEOTIDE SEQUENCE [LARGE SCALE GENOMIC DNA]</scope>
    <source>
        <strain evidence="3">TISTR 2562</strain>
    </source>
</reference>
<evidence type="ECO:0000256" key="1">
    <source>
        <dbReference type="SAM" id="SignalP"/>
    </source>
</evidence>
<name>A0ABW5U420_9RHOB</name>
<accession>A0ABW5U420</accession>
<sequence length="111" mass="11588">MNSRITSIHLTGLSSAVALLMTLGEASAAPQNCAPRETVVTRLAEGYGETRHSVGLGASTGGDVLVEIFASDTTGSWTITMTDPRGQTCMIASGRAFEKLAETLSHETSET</sequence>
<dbReference type="RefSeq" id="WP_386374845.1">
    <property type="nucleotide sequence ID" value="NZ_JBHUMP010000010.1"/>
</dbReference>
<protein>
    <submittedName>
        <fullName evidence="2">Uncharacterized protein</fullName>
    </submittedName>
</protein>
<feature type="chain" id="PRO_5046047972" evidence="1">
    <location>
        <begin position="29"/>
        <end position="111"/>
    </location>
</feature>
<feature type="signal peptide" evidence="1">
    <location>
        <begin position="1"/>
        <end position="28"/>
    </location>
</feature>
<dbReference type="Proteomes" id="UP001597474">
    <property type="component" value="Unassembled WGS sequence"/>
</dbReference>
<organism evidence="2 3">
    <name type="scientific">Sulfitobacter aestuarii</name>
    <dbReference type="NCBI Taxonomy" id="2161676"/>
    <lineage>
        <taxon>Bacteria</taxon>
        <taxon>Pseudomonadati</taxon>
        <taxon>Pseudomonadota</taxon>
        <taxon>Alphaproteobacteria</taxon>
        <taxon>Rhodobacterales</taxon>
        <taxon>Roseobacteraceae</taxon>
        <taxon>Sulfitobacter</taxon>
    </lineage>
</organism>
<gene>
    <name evidence="2" type="ORF">ACFSUD_12305</name>
</gene>
<dbReference type="EMBL" id="JBHUMP010000010">
    <property type="protein sequence ID" value="MFD2740360.1"/>
    <property type="molecule type" value="Genomic_DNA"/>
</dbReference>
<proteinExistence type="predicted"/>
<evidence type="ECO:0000313" key="3">
    <source>
        <dbReference type="Proteomes" id="UP001597474"/>
    </source>
</evidence>